<keyword evidence="1" id="KW-0732">Signal</keyword>
<accession>A0ABW3D3A7</accession>
<sequence>MKKVSKILLLLGITFWSTTISGQLITTNTSLTPEQLVQETLGNDCIEISNVTSNINGSVDGLNSFGRFNRAGSSFPFADGFLITSGNATSAGNTMIPTNLSEGTGSWGGDADLEAALGTTGTLNATVIEFDIVSVTDQISFNYLLASEEYQQNNPCNVADGFALLIRPNATATPYSNIALIPGTTIPVGIDTIHPEIVGECAAANETFFAGNNLGATNYEGRTTVLTASASVVPNQSYHLKMVIADQFDAILDTAIFIESGSLVAEVDLGPDQTPCESTTLDGDVGNSLASYEWLRNGVPISGENNSTLFVDQGGTYTVRVTIPLSTSTCVISDDVVINIDPDQLSPNIPDFDECDDNNDGVFDFDLNAIAADIEANHLPASTYDIDFYISSNDAMLETNALTSPFTNSNNPETVFVRINDLVSNCFGITSFDLIVNPAPTAADLTIELCDDATADGSVAITLSDYNNQVTQGVAGLNVSYHPSPVDAQNNTNALLDNFTNTSNPETLYVRVENPSTSCFANSTIEFNVNPLPVLANTTATIDACDADGDGFATFDITSVENDFTMGLSNISVSYHEVPQDAIDDTNAIPDPTAFTNTIPRVQTVYIRVEDTSSSAGCASIGTIQLFTNLLLDATDIGDVTLCDDPSNDGVEDFDFPSIETIFINGLPNVNITFYETPDDRQNGINPIDETVQYTNTANPQTIYITITSPTCTEIAQFDLNVEPYFESEPIPDQIYCDTDQDGFTTIILNTFDNVVRGSFDATHSVSYFTSSGDADTGSNPITTIDNTTNPITVFARLTAPTGCSDNQPLTIEVLPAPLANTPTGFVICDDDQDGMFIIDLSSKEPEITTDANRSFSYHLTSTDADEDMNEIVDFQNYNAQTGTVFVRVENTSTGCHTVVSQSILINTLPLFPTITPYQLCETDGDNIEDFFFNTKDNEILNGQSGKEVLYFEDENDAINRINIIDKTAAFQNTSDPQTIWARVENISDIDCFGVAPFTIQVDESPTYNDPSDIDVCDDNNDGFFTFDLRDAEDEITAGITNNLTVTFHLNPSNADMGINPQPLDFTNTRNPQTIYARIGNDLNCFAVEPIILNVIESPETTPPSTAYTLCDSDLDGMTTFDLSTREAEITGPRLFNTTLTWHTDPTEAEEGVNAIADPNNFVNTSNPQPVYLRVFNTITRCHSVQTLDLVVNLPPTINTITEYRFCENSAGEVDLSEIDASFTTATAGISIAYFASQPDADSNTNALPNPYSYIGPSQNIVARVTNTTTSCFITTNFDLIIENSPAIATPQPLRACDDDFDGLLGFDLSDRQDEILNGLSASDHQVTYYTTPNDANDAINAINPVVEATDQQLFYARVVSNTGCFSVTSIETRVDPLPVIPVRPIEPLCGGVPATINADTGVAGETYRWSTGAISPSIVVATPGDYWVEVTSPSPASCTAPRVNFSVINSETANIDFTTKIDFSDPNSITVNVSGIGDYRFQLDDGPWEEGNMPGGHIFNDVTRGYHQVTVLDLNGCEPSPPETVLVLDYPKFFTPNSDGYNDRWQIIGLENFGGSSIHIFDRYGKLLKTLGHLSSGWDGTFNGTPLPASDYWFVLKVVDVQGDIEVKGHFTLKR</sequence>
<keyword evidence="3" id="KW-1185">Reference proteome</keyword>
<evidence type="ECO:0000313" key="3">
    <source>
        <dbReference type="Proteomes" id="UP001596978"/>
    </source>
</evidence>
<gene>
    <name evidence="2" type="ORF">ACFQ1M_13955</name>
</gene>
<organism evidence="2 3">
    <name type="scientific">Sungkyunkwania multivorans</name>
    <dbReference type="NCBI Taxonomy" id="1173618"/>
    <lineage>
        <taxon>Bacteria</taxon>
        <taxon>Pseudomonadati</taxon>
        <taxon>Bacteroidota</taxon>
        <taxon>Flavobacteriia</taxon>
        <taxon>Flavobacteriales</taxon>
        <taxon>Flavobacteriaceae</taxon>
        <taxon>Sungkyunkwania</taxon>
    </lineage>
</organism>
<dbReference type="RefSeq" id="WP_386409237.1">
    <property type="nucleotide sequence ID" value="NZ_JBHTJH010000017.1"/>
</dbReference>
<dbReference type="Pfam" id="PF13585">
    <property type="entry name" value="CHU_C"/>
    <property type="match status" value="1"/>
</dbReference>
<feature type="chain" id="PRO_5046164970" evidence="1">
    <location>
        <begin position="23"/>
        <end position="1616"/>
    </location>
</feature>
<dbReference type="Proteomes" id="UP001596978">
    <property type="component" value="Unassembled WGS sequence"/>
</dbReference>
<protein>
    <submittedName>
        <fullName evidence="2">Choice-of-anchor L domain-containing protein</fullName>
    </submittedName>
</protein>
<feature type="signal peptide" evidence="1">
    <location>
        <begin position="1"/>
        <end position="22"/>
    </location>
</feature>
<dbReference type="InterPro" id="IPR026341">
    <property type="entry name" value="T9SS_type_B"/>
</dbReference>
<dbReference type="EMBL" id="JBHTJH010000017">
    <property type="protein sequence ID" value="MFD0863313.1"/>
    <property type="molecule type" value="Genomic_DNA"/>
</dbReference>
<name>A0ABW3D3A7_9FLAO</name>
<reference evidence="3" key="1">
    <citation type="journal article" date="2019" name="Int. J. Syst. Evol. Microbiol.">
        <title>The Global Catalogue of Microorganisms (GCM) 10K type strain sequencing project: providing services to taxonomists for standard genome sequencing and annotation.</title>
        <authorList>
            <consortium name="The Broad Institute Genomics Platform"/>
            <consortium name="The Broad Institute Genome Sequencing Center for Infectious Disease"/>
            <person name="Wu L."/>
            <person name="Ma J."/>
        </authorList>
    </citation>
    <scope>NUCLEOTIDE SEQUENCE [LARGE SCALE GENOMIC DNA]</scope>
    <source>
        <strain evidence="3">CCUG 62952</strain>
    </source>
</reference>
<dbReference type="NCBIfam" id="NF038133">
    <property type="entry name" value="choice_anch_L"/>
    <property type="match status" value="1"/>
</dbReference>
<dbReference type="NCBIfam" id="TIGR04131">
    <property type="entry name" value="Bac_Flav_CTERM"/>
    <property type="match status" value="1"/>
</dbReference>
<proteinExistence type="predicted"/>
<evidence type="ECO:0000313" key="2">
    <source>
        <dbReference type="EMBL" id="MFD0863313.1"/>
    </source>
</evidence>
<evidence type="ECO:0000256" key="1">
    <source>
        <dbReference type="SAM" id="SignalP"/>
    </source>
</evidence>
<dbReference type="InterPro" id="IPR049804">
    <property type="entry name" value="Choice_anch_L"/>
</dbReference>
<comment type="caution">
    <text evidence="2">The sequence shown here is derived from an EMBL/GenBank/DDBJ whole genome shotgun (WGS) entry which is preliminary data.</text>
</comment>